<dbReference type="AGR" id="MGI:3779143"/>
<evidence type="ECO:0000313" key="2">
    <source>
        <dbReference type="EMBL" id="BAE28419.1"/>
    </source>
</evidence>
<reference evidence="2" key="5">
    <citation type="journal article" date="2002" name="Nature">
        <title>Analysis of the mouse transcriptome based on functional annotation of 60,770 full-length cDNAs.</title>
        <authorList>
            <consortium name="The FANTOM Consortium and the RIKEN Genome Exploration Research Group Phase I and II Team"/>
        </authorList>
    </citation>
    <scope>NUCLEOTIDE SEQUENCE</scope>
    <source>
        <strain evidence="2">C57BL/6J</strain>
    </source>
</reference>
<keyword evidence="1" id="KW-1133">Transmembrane helix</keyword>
<reference evidence="2" key="3">
    <citation type="journal article" date="2000" name="Genome Res.">
        <title>RIKEN integrated sequence analysis (RISA) system--384-format sequencing pipeline with 384 multicapillary sequencer.</title>
        <authorList>
            <person name="Shibata K."/>
            <person name="Itoh M."/>
            <person name="Aizawa K."/>
            <person name="Nagaoka S."/>
            <person name="Sasaki N."/>
            <person name="Carninci P."/>
            <person name="Konno H."/>
            <person name="Akiyama J."/>
            <person name="Nishi K."/>
            <person name="Kitsunai T."/>
            <person name="Tashiro H."/>
            <person name="Itoh M."/>
            <person name="Sumi N."/>
            <person name="Ishii Y."/>
            <person name="Nakamura S."/>
            <person name="Hazama M."/>
            <person name="Nishine T."/>
            <person name="Harada A."/>
            <person name="Yamamoto R."/>
            <person name="Matsumoto H."/>
            <person name="Sakaguchi S."/>
            <person name="Ikegami T."/>
            <person name="Kashiwagi K."/>
            <person name="Fujiwake S."/>
            <person name="Inoue K."/>
            <person name="Togawa Y."/>
            <person name="Izawa M."/>
            <person name="Ohara E."/>
            <person name="Watahiki M."/>
            <person name="Yoneda Y."/>
            <person name="Ishikawa T."/>
            <person name="Ozawa K."/>
            <person name="Tanaka T."/>
            <person name="Matsuura S."/>
            <person name="Kawai J."/>
            <person name="Okazaki Y."/>
            <person name="Muramatsu M."/>
            <person name="Inoue Y."/>
            <person name="Kira A."/>
            <person name="Hayashizaki Y."/>
        </authorList>
    </citation>
    <scope>NUCLEOTIDE SEQUENCE</scope>
    <source>
        <strain evidence="2">C57BL/6J</strain>
    </source>
</reference>
<reference evidence="2" key="4">
    <citation type="journal article" date="2001" name="Nature">
        <title>Functional annotation of a full-length mouse cDNA collection.</title>
        <authorList>
            <consortium name="The RIKEN Genome Exploration Research Group Phase II Team and the FANTOM Consortium"/>
        </authorList>
    </citation>
    <scope>NUCLEOTIDE SEQUENCE</scope>
    <source>
        <strain evidence="2">C57BL/6J</strain>
    </source>
</reference>
<organism evidence="2">
    <name type="scientific">Mus musculus</name>
    <name type="common">Mouse</name>
    <dbReference type="NCBI Taxonomy" id="10090"/>
    <lineage>
        <taxon>Eukaryota</taxon>
        <taxon>Metazoa</taxon>
        <taxon>Chordata</taxon>
        <taxon>Craniata</taxon>
        <taxon>Vertebrata</taxon>
        <taxon>Euteleostomi</taxon>
        <taxon>Mammalia</taxon>
        <taxon>Eutheria</taxon>
        <taxon>Euarchontoglires</taxon>
        <taxon>Glires</taxon>
        <taxon>Rodentia</taxon>
        <taxon>Myomorpha</taxon>
        <taxon>Muroidea</taxon>
        <taxon>Muridae</taxon>
        <taxon>Murinae</taxon>
        <taxon>Mus</taxon>
        <taxon>Mus</taxon>
    </lineage>
</organism>
<accession>Q3UFZ0</accession>
<gene>
    <name evidence="3" type="primary">Gm10933</name>
</gene>
<protein>
    <submittedName>
        <fullName evidence="2">Uncharacterized protein</fullName>
    </submittedName>
</protein>
<evidence type="ECO:0000256" key="1">
    <source>
        <dbReference type="SAM" id="Phobius"/>
    </source>
</evidence>
<proteinExistence type="evidence at transcript level"/>
<reference evidence="2" key="2">
    <citation type="journal article" date="2000" name="Genome Res.">
        <title>Normalization and subtraction of cap-trapper-selected cDNAs to prepare full-length cDNA libraries for rapid discovery of new genes.</title>
        <authorList>
            <person name="Carninci P."/>
            <person name="Shibata Y."/>
            <person name="Hayatsu N."/>
            <person name="Sugahara Y."/>
            <person name="Shibata K."/>
            <person name="Itoh M."/>
            <person name="Konno H."/>
            <person name="Okazaki Y."/>
            <person name="Muramatsu M."/>
            <person name="Hayashizaki Y."/>
        </authorList>
    </citation>
    <scope>NUCLEOTIDE SEQUENCE</scope>
    <source>
        <strain evidence="2">C57BL/6J</strain>
    </source>
</reference>
<feature type="transmembrane region" description="Helical" evidence="1">
    <location>
        <begin position="38"/>
        <end position="57"/>
    </location>
</feature>
<reference evidence="2" key="8">
    <citation type="journal article" date="2005" name="Science">
        <title>Antisense Transcription in the Mammalian Transcriptome.</title>
        <authorList>
            <consortium name="RIKEN Genome Exploration Research Group and Genome Science Group (Genome Network Project Core Group) and the FANTOM Consortium"/>
        </authorList>
    </citation>
    <scope>NUCLEOTIDE SEQUENCE</scope>
    <source>
        <strain evidence="2">C57BL/6J</strain>
    </source>
</reference>
<dbReference type="MGI" id="MGI:3779143">
    <property type="gene designation" value="Gm10933"/>
</dbReference>
<sequence length="86" mass="10227">MTFNESLQVCMNKNVTDFRAGKFGGENIFKMFRSYQILWIKILLCYTAYYWIILSIYPSIVYRSNMSQENFVLITHFCPVGMFKLV</sequence>
<evidence type="ECO:0000313" key="3">
    <source>
        <dbReference type="MGI" id="MGI:3779143"/>
    </source>
</evidence>
<reference evidence="2" key="7">
    <citation type="journal article" date="2005" name="Science">
        <title>The Transcriptional Landscape of the Mammalian Genome.</title>
        <authorList>
            <consortium name="The FANTOM Consortium"/>
            <consortium name="Riken Genome Exploration Research Group and Genome Science Group (Genome Network Project Core Group)"/>
        </authorList>
    </citation>
    <scope>NUCLEOTIDE SEQUENCE</scope>
    <source>
        <strain evidence="2">C57BL/6J</strain>
    </source>
</reference>
<keyword evidence="1" id="KW-0472">Membrane</keyword>
<dbReference type="EMBL" id="AK148176">
    <property type="protein sequence ID" value="BAE28396.1"/>
    <property type="molecule type" value="mRNA"/>
</dbReference>
<name>Q3UFZ0_MOUSE</name>
<dbReference type="EMBL" id="AK148217">
    <property type="protein sequence ID" value="BAE28419.1"/>
    <property type="molecule type" value="mRNA"/>
</dbReference>
<reference evidence="2" key="6">
    <citation type="submission" date="2004-03" db="EMBL/GenBank/DDBJ databases">
        <authorList>
            <person name="Arakawa T."/>
            <person name="Carninci P."/>
            <person name="Fukuda S."/>
            <person name="Hashizume W."/>
            <person name="Hayashida K."/>
            <person name="Hori F."/>
            <person name="Iida J."/>
            <person name="Imamura K."/>
            <person name="Imotani K."/>
            <person name="Itoh M."/>
            <person name="Kanagawa S."/>
            <person name="Kawai J."/>
            <person name="Kojima M."/>
            <person name="Konno H."/>
            <person name="Murata M."/>
            <person name="Nakamura M."/>
            <person name="Ninomiya N."/>
            <person name="Nishiyori H."/>
            <person name="Nomura K."/>
            <person name="Ohno M."/>
            <person name="Sakazume N."/>
            <person name="Sano H."/>
            <person name="Sasaki D."/>
            <person name="Shibata K."/>
            <person name="Shiraki T."/>
            <person name="Tagami M."/>
            <person name="Tagami Y."/>
            <person name="Waki K."/>
            <person name="Watahiki A."/>
            <person name="Muramatsu M."/>
            <person name="Hayashizaki Y."/>
        </authorList>
    </citation>
    <scope>NUCLEOTIDE SEQUENCE</scope>
    <source>
        <strain evidence="2">C57BL/6J</strain>
    </source>
</reference>
<keyword evidence="1" id="KW-0812">Transmembrane</keyword>
<dbReference type="AlphaFoldDB" id="Q3UFZ0"/>
<reference evidence="2" key="1">
    <citation type="journal article" date="1999" name="Methods Enzymol.">
        <title>High-efficiency full-length cDNA cloning.</title>
        <authorList>
            <person name="Carninci P."/>
            <person name="Hayashizaki Y."/>
        </authorList>
    </citation>
    <scope>NUCLEOTIDE SEQUENCE</scope>
    <source>
        <strain evidence="2">C57BL/6J</strain>
    </source>
</reference>